<dbReference type="Proteomes" id="UP000627838">
    <property type="component" value="Unassembled WGS sequence"/>
</dbReference>
<dbReference type="Pfam" id="PF00535">
    <property type="entry name" value="Glycos_transf_2"/>
    <property type="match status" value="1"/>
</dbReference>
<dbReference type="PANTHER" id="PTHR48090:SF7">
    <property type="entry name" value="RFBJ PROTEIN"/>
    <property type="match status" value="1"/>
</dbReference>
<name>A0ABR9JTY9_9ACTN</name>
<dbReference type="Pfam" id="PF26629">
    <property type="entry name" value="GT2_TM_C"/>
    <property type="match status" value="1"/>
</dbReference>
<evidence type="ECO:0000313" key="6">
    <source>
        <dbReference type="EMBL" id="MBE1534037.1"/>
    </source>
</evidence>
<dbReference type="InterPro" id="IPR050256">
    <property type="entry name" value="Glycosyltransferase_2"/>
</dbReference>
<evidence type="ECO:0000259" key="5">
    <source>
        <dbReference type="Pfam" id="PF26629"/>
    </source>
</evidence>
<feature type="transmembrane region" description="Helical" evidence="3">
    <location>
        <begin position="268"/>
        <end position="289"/>
    </location>
</feature>
<feature type="compositionally biased region" description="Acidic residues" evidence="2">
    <location>
        <begin position="435"/>
        <end position="444"/>
    </location>
</feature>
<proteinExistence type="inferred from homology"/>
<feature type="compositionally biased region" description="Low complexity" evidence="2">
    <location>
        <begin position="423"/>
        <end position="432"/>
    </location>
</feature>
<dbReference type="PANTHER" id="PTHR48090">
    <property type="entry name" value="UNDECAPRENYL-PHOSPHATE 4-DEOXY-4-FORMAMIDO-L-ARABINOSE TRANSFERASE-RELATED"/>
    <property type="match status" value="1"/>
</dbReference>
<evidence type="ECO:0000256" key="1">
    <source>
        <dbReference type="ARBA" id="ARBA00006739"/>
    </source>
</evidence>
<evidence type="ECO:0000259" key="4">
    <source>
        <dbReference type="Pfam" id="PF00535"/>
    </source>
</evidence>
<feature type="transmembrane region" description="Helical" evidence="3">
    <location>
        <begin position="355"/>
        <end position="377"/>
    </location>
</feature>
<feature type="domain" description="Low-salt glycan biosynthesis hexosyltransferase Agl6 C-terminal transmembrane region" evidence="5">
    <location>
        <begin position="283"/>
        <end position="376"/>
    </location>
</feature>
<evidence type="ECO:0000313" key="7">
    <source>
        <dbReference type="Proteomes" id="UP000627838"/>
    </source>
</evidence>
<accession>A0ABR9JTY9</accession>
<protein>
    <submittedName>
        <fullName evidence="6">Glycosyltransferase involved in cell wall biosynthesis</fullName>
    </submittedName>
</protein>
<keyword evidence="3" id="KW-1133">Transmembrane helix</keyword>
<gene>
    <name evidence="6" type="ORF">H4W34_003870</name>
</gene>
<feature type="transmembrane region" description="Helical" evidence="3">
    <location>
        <begin position="228"/>
        <end position="248"/>
    </location>
</feature>
<keyword evidence="3" id="KW-0472">Membrane</keyword>
<dbReference type="InterPro" id="IPR029044">
    <property type="entry name" value="Nucleotide-diphossugar_trans"/>
</dbReference>
<reference evidence="6 7" key="1">
    <citation type="submission" date="2020-10" db="EMBL/GenBank/DDBJ databases">
        <title>Sequencing the genomes of 1000 actinobacteria strains.</title>
        <authorList>
            <person name="Klenk H.-P."/>
        </authorList>
    </citation>
    <scope>NUCLEOTIDE SEQUENCE [LARGE SCALE GENOMIC DNA]</scope>
    <source>
        <strain evidence="6 7">DSM 46744</strain>
    </source>
</reference>
<keyword evidence="3" id="KW-0812">Transmembrane</keyword>
<dbReference type="Gene3D" id="3.90.550.10">
    <property type="entry name" value="Spore Coat Polysaccharide Biosynthesis Protein SpsA, Chain A"/>
    <property type="match status" value="1"/>
</dbReference>
<organism evidence="6 7">
    <name type="scientific">Actinomadura algeriensis</name>
    <dbReference type="NCBI Taxonomy" id="1679523"/>
    <lineage>
        <taxon>Bacteria</taxon>
        <taxon>Bacillati</taxon>
        <taxon>Actinomycetota</taxon>
        <taxon>Actinomycetes</taxon>
        <taxon>Streptosporangiales</taxon>
        <taxon>Thermomonosporaceae</taxon>
        <taxon>Actinomadura</taxon>
    </lineage>
</organism>
<feature type="compositionally biased region" description="Basic and acidic residues" evidence="2">
    <location>
        <begin position="406"/>
        <end position="417"/>
    </location>
</feature>
<sequence length="444" mass="47614">MELSVVMPCLNEAETIETCVRKTVGFLEENGIDGEVVIADNGSTDGSQQLARDAGARVVPVAEKGYGNALMGGIAAARGRYVAMGDADDSYDFTTLGPFLDELREGADLVMGNRFKGGIAPGAMPPLHRYLGNPVLSFIGRLFFRSKIGDFHCGLRAFNKESIMRLGLQTGGMEFASEMVVKATLQGYDIREVPTTLSPDGRTRAPHLNTWRDGWRHLRFLTLYSPRWLFLIPGLVFMTLGLIAGIALSTGPVTVGDVAFDVDTLVGAGAAMVIGFQAVVFAVLTKVYAMQEGFLPDDRRVKLLINWWSFERGLLVSGLLAVAGLAGLVASLLHWRVNDFGELDPRESLRIVVPAATALVMSLQALFATAFISILGIRRRQHPPMTDPAEEAAGVVDAAAQRVEAEQRKAAESKAVESEVAEPEVAATSAKGADADDADAETTG</sequence>
<dbReference type="RefSeq" id="WP_318784205.1">
    <property type="nucleotide sequence ID" value="NZ_JADBDZ010000001.1"/>
</dbReference>
<evidence type="ECO:0000256" key="2">
    <source>
        <dbReference type="SAM" id="MobiDB-lite"/>
    </source>
</evidence>
<evidence type="ECO:0000256" key="3">
    <source>
        <dbReference type="SAM" id="Phobius"/>
    </source>
</evidence>
<dbReference type="EMBL" id="JADBDZ010000001">
    <property type="protein sequence ID" value="MBE1534037.1"/>
    <property type="molecule type" value="Genomic_DNA"/>
</dbReference>
<dbReference type="InterPro" id="IPR001173">
    <property type="entry name" value="Glyco_trans_2-like"/>
</dbReference>
<feature type="transmembrane region" description="Helical" evidence="3">
    <location>
        <begin position="310"/>
        <end position="335"/>
    </location>
</feature>
<dbReference type="CDD" id="cd04179">
    <property type="entry name" value="DPM_DPG-synthase_like"/>
    <property type="match status" value="1"/>
</dbReference>
<comment type="similarity">
    <text evidence="1">Belongs to the glycosyltransferase 2 family.</text>
</comment>
<keyword evidence="7" id="KW-1185">Reference proteome</keyword>
<dbReference type="InterPro" id="IPR058718">
    <property type="entry name" value="Agl6_TM_C"/>
</dbReference>
<dbReference type="SUPFAM" id="SSF53448">
    <property type="entry name" value="Nucleotide-diphospho-sugar transferases"/>
    <property type="match status" value="1"/>
</dbReference>
<comment type="caution">
    <text evidence="6">The sequence shown here is derived from an EMBL/GenBank/DDBJ whole genome shotgun (WGS) entry which is preliminary data.</text>
</comment>
<feature type="domain" description="Glycosyltransferase 2-like" evidence="4">
    <location>
        <begin position="4"/>
        <end position="166"/>
    </location>
</feature>
<feature type="region of interest" description="Disordered" evidence="2">
    <location>
        <begin position="406"/>
        <end position="444"/>
    </location>
</feature>